<proteinExistence type="predicted"/>
<comment type="caution">
    <text evidence="1">The sequence shown here is derived from an EMBL/GenBank/DDBJ whole genome shotgun (WGS) entry which is preliminary data.</text>
</comment>
<dbReference type="AlphaFoldDB" id="A0AAV3M1B1"/>
<reference evidence="1 2" key="1">
    <citation type="submission" date="2014-01" db="EMBL/GenBank/DDBJ databases">
        <authorList>
            <person name="Durkin A.S."/>
            <person name="McCorrison J."/>
            <person name="Torralba M."/>
            <person name="Gillis M."/>
            <person name="Haft D.H."/>
            <person name="Methe B."/>
            <person name="Sutton G."/>
            <person name="Nelson K.E."/>
        </authorList>
    </citation>
    <scope>NUCLEOTIDE SEQUENCE [LARGE SCALE GENOMIC DNA]</scope>
    <source>
        <strain evidence="1 2">205/92</strain>
    </source>
</reference>
<accession>A0AAV3M1B1</accession>
<protein>
    <submittedName>
        <fullName evidence="1">Uncharacterized protein</fullName>
    </submittedName>
</protein>
<sequence length="55" mass="6103">MIIYSYVNENNFISIYFSNSSYSAACGQGNATIKGYQTRLSVDYGISKNNGAHLR</sequence>
<gene>
    <name evidence="1" type="ORF">HMPREF1563_3928</name>
</gene>
<dbReference type="Proteomes" id="UP000022311">
    <property type="component" value="Unassembled WGS sequence"/>
</dbReference>
<evidence type="ECO:0000313" key="1">
    <source>
        <dbReference type="EMBL" id="EUD09586.1"/>
    </source>
</evidence>
<dbReference type="EMBL" id="JALD01000072">
    <property type="protein sequence ID" value="EUD09586.1"/>
    <property type="molecule type" value="Genomic_DNA"/>
</dbReference>
<organism evidence="1 2">
    <name type="scientific">Providencia alcalifaciens 205/92</name>
    <dbReference type="NCBI Taxonomy" id="1256988"/>
    <lineage>
        <taxon>Bacteria</taxon>
        <taxon>Pseudomonadati</taxon>
        <taxon>Pseudomonadota</taxon>
        <taxon>Gammaproteobacteria</taxon>
        <taxon>Enterobacterales</taxon>
        <taxon>Morganellaceae</taxon>
        <taxon>Providencia</taxon>
    </lineage>
</organism>
<evidence type="ECO:0000313" key="2">
    <source>
        <dbReference type="Proteomes" id="UP000022311"/>
    </source>
</evidence>
<name>A0AAV3M1B1_9GAMM</name>